<dbReference type="Proteomes" id="UP001595841">
    <property type="component" value="Unassembled WGS sequence"/>
</dbReference>
<dbReference type="Pfam" id="PF07661">
    <property type="entry name" value="MORN_2"/>
    <property type="match status" value="1"/>
</dbReference>
<dbReference type="RefSeq" id="WP_379763407.1">
    <property type="nucleotide sequence ID" value="NZ_JBHSCL010000004.1"/>
</dbReference>
<evidence type="ECO:0000256" key="1">
    <source>
        <dbReference type="SAM" id="SignalP"/>
    </source>
</evidence>
<name>A0ABV8PLI5_9FLAO</name>
<dbReference type="InterPro" id="IPR011652">
    <property type="entry name" value="MORN_2"/>
</dbReference>
<dbReference type="EMBL" id="JBHSCL010000004">
    <property type="protein sequence ID" value="MFC4220075.1"/>
    <property type="molecule type" value="Genomic_DNA"/>
</dbReference>
<protein>
    <submittedName>
        <fullName evidence="2">Toxin-antitoxin system YwqK family antitoxin</fullName>
    </submittedName>
</protein>
<proteinExistence type="predicted"/>
<dbReference type="SUPFAM" id="SSF82185">
    <property type="entry name" value="Histone H3 K4-specific methyltransferase SET7/9 N-terminal domain"/>
    <property type="match status" value="1"/>
</dbReference>
<sequence>MKIKILLIVLLTSFFMNMNAQSKRYVRNYYRNGILKSEGWQEGNKRDGYWKLYHSSGNISEMGHYKNDQKNGYWYSYSRGGILIEEGHYSKGEKNKWWLFYDDLGNLIHKCQLDKGIKNGYCLMYENEELTSALKYRRGKKLKEWHDFKSFKRENNLLDLK</sequence>
<keyword evidence="1" id="KW-0732">Signal</keyword>
<dbReference type="Gene3D" id="3.90.930.1">
    <property type="match status" value="1"/>
</dbReference>
<keyword evidence="3" id="KW-1185">Reference proteome</keyword>
<reference evidence="3" key="1">
    <citation type="journal article" date="2019" name="Int. J. Syst. Evol. Microbiol.">
        <title>The Global Catalogue of Microorganisms (GCM) 10K type strain sequencing project: providing services to taxonomists for standard genome sequencing and annotation.</title>
        <authorList>
            <consortium name="The Broad Institute Genomics Platform"/>
            <consortium name="The Broad Institute Genome Sequencing Center for Infectious Disease"/>
            <person name="Wu L."/>
            <person name="Ma J."/>
        </authorList>
    </citation>
    <scope>NUCLEOTIDE SEQUENCE [LARGE SCALE GENOMIC DNA]</scope>
    <source>
        <strain evidence="3">CGMCC 1.15774</strain>
    </source>
</reference>
<evidence type="ECO:0000313" key="2">
    <source>
        <dbReference type="EMBL" id="MFC4220075.1"/>
    </source>
</evidence>
<gene>
    <name evidence="2" type="ORF">ACFOWS_08020</name>
</gene>
<evidence type="ECO:0000313" key="3">
    <source>
        <dbReference type="Proteomes" id="UP001595841"/>
    </source>
</evidence>
<feature type="signal peptide" evidence="1">
    <location>
        <begin position="1"/>
        <end position="20"/>
    </location>
</feature>
<organism evidence="2 3">
    <name type="scientific">Flagellimonas marina</name>
    <dbReference type="NCBI Taxonomy" id="1775168"/>
    <lineage>
        <taxon>Bacteria</taxon>
        <taxon>Pseudomonadati</taxon>
        <taxon>Bacteroidota</taxon>
        <taxon>Flavobacteriia</taxon>
        <taxon>Flavobacteriales</taxon>
        <taxon>Flavobacteriaceae</taxon>
        <taxon>Flagellimonas</taxon>
    </lineage>
</organism>
<feature type="chain" id="PRO_5046516834" evidence="1">
    <location>
        <begin position="21"/>
        <end position="161"/>
    </location>
</feature>
<accession>A0ABV8PLI5</accession>
<comment type="caution">
    <text evidence="2">The sequence shown here is derived from an EMBL/GenBank/DDBJ whole genome shotgun (WGS) entry which is preliminary data.</text>
</comment>